<accession>A0A0A9GIW3</accession>
<name>A0A0A9GIW3_ARUDO</name>
<protein>
    <submittedName>
        <fullName evidence="1">Uncharacterized protein</fullName>
    </submittedName>
</protein>
<dbReference type="AlphaFoldDB" id="A0A0A9GIW3"/>
<sequence length="24" mass="2645">MTSMHPEAVYLFCAPGHLILLEDG</sequence>
<evidence type="ECO:0000313" key="1">
    <source>
        <dbReference type="EMBL" id="JAE22481.1"/>
    </source>
</evidence>
<organism evidence="1">
    <name type="scientific">Arundo donax</name>
    <name type="common">Giant reed</name>
    <name type="synonym">Donax arundinaceus</name>
    <dbReference type="NCBI Taxonomy" id="35708"/>
    <lineage>
        <taxon>Eukaryota</taxon>
        <taxon>Viridiplantae</taxon>
        <taxon>Streptophyta</taxon>
        <taxon>Embryophyta</taxon>
        <taxon>Tracheophyta</taxon>
        <taxon>Spermatophyta</taxon>
        <taxon>Magnoliopsida</taxon>
        <taxon>Liliopsida</taxon>
        <taxon>Poales</taxon>
        <taxon>Poaceae</taxon>
        <taxon>PACMAD clade</taxon>
        <taxon>Arundinoideae</taxon>
        <taxon>Arundineae</taxon>
        <taxon>Arundo</taxon>
    </lineage>
</organism>
<reference evidence="1" key="2">
    <citation type="journal article" date="2015" name="Data Brief">
        <title>Shoot transcriptome of the giant reed, Arundo donax.</title>
        <authorList>
            <person name="Barrero R.A."/>
            <person name="Guerrero F.D."/>
            <person name="Moolhuijzen P."/>
            <person name="Goolsby J.A."/>
            <person name="Tidwell J."/>
            <person name="Bellgard S.E."/>
            <person name="Bellgard M.I."/>
        </authorList>
    </citation>
    <scope>NUCLEOTIDE SEQUENCE</scope>
    <source>
        <tissue evidence="1">Shoot tissue taken approximately 20 cm above the soil surface</tissue>
    </source>
</reference>
<proteinExistence type="predicted"/>
<reference evidence="1" key="1">
    <citation type="submission" date="2014-09" db="EMBL/GenBank/DDBJ databases">
        <authorList>
            <person name="Magalhaes I.L.F."/>
            <person name="Oliveira U."/>
            <person name="Santos F.R."/>
            <person name="Vidigal T.H.D.A."/>
            <person name="Brescovit A.D."/>
            <person name="Santos A.J."/>
        </authorList>
    </citation>
    <scope>NUCLEOTIDE SEQUENCE</scope>
    <source>
        <tissue evidence="1">Shoot tissue taken approximately 20 cm above the soil surface</tissue>
    </source>
</reference>
<dbReference type="EMBL" id="GBRH01175415">
    <property type="protein sequence ID" value="JAE22481.1"/>
    <property type="molecule type" value="Transcribed_RNA"/>
</dbReference>